<evidence type="ECO:0000313" key="5">
    <source>
        <dbReference type="Proteomes" id="UP000230750"/>
    </source>
</evidence>
<evidence type="ECO:0000259" key="3">
    <source>
        <dbReference type="PROSITE" id="PS50835"/>
    </source>
</evidence>
<keyword evidence="1" id="KW-1133">Transmembrane helix</keyword>
<dbReference type="InterPro" id="IPR027417">
    <property type="entry name" value="P-loop_NTPase"/>
</dbReference>
<evidence type="ECO:0000256" key="2">
    <source>
        <dbReference type="SAM" id="SignalP"/>
    </source>
</evidence>
<reference evidence="4 5" key="1">
    <citation type="journal article" date="2017" name="PLoS Biol.">
        <title>The sea cucumber genome provides insights into morphological evolution and visceral regeneration.</title>
        <authorList>
            <person name="Zhang X."/>
            <person name="Sun L."/>
            <person name="Yuan J."/>
            <person name="Sun Y."/>
            <person name="Gao Y."/>
            <person name="Zhang L."/>
            <person name="Li S."/>
            <person name="Dai H."/>
            <person name="Hamel J.F."/>
            <person name="Liu C."/>
            <person name="Yu Y."/>
            <person name="Liu S."/>
            <person name="Lin W."/>
            <person name="Guo K."/>
            <person name="Jin S."/>
            <person name="Xu P."/>
            <person name="Storey K.B."/>
            <person name="Huan P."/>
            <person name="Zhang T."/>
            <person name="Zhou Y."/>
            <person name="Zhang J."/>
            <person name="Lin C."/>
            <person name="Li X."/>
            <person name="Xing L."/>
            <person name="Huo D."/>
            <person name="Sun M."/>
            <person name="Wang L."/>
            <person name="Mercier A."/>
            <person name="Li F."/>
            <person name="Yang H."/>
            <person name="Xiang J."/>
        </authorList>
    </citation>
    <scope>NUCLEOTIDE SEQUENCE [LARGE SCALE GENOMIC DNA]</scope>
    <source>
        <strain evidence="4">Shaxun</strain>
        <tissue evidence="4">Muscle</tissue>
    </source>
</reference>
<name>A0A2G8KU92_STIJA</name>
<feature type="signal peptide" evidence="2">
    <location>
        <begin position="1"/>
        <end position="21"/>
    </location>
</feature>
<dbReference type="AlphaFoldDB" id="A0A2G8KU92"/>
<evidence type="ECO:0000256" key="1">
    <source>
        <dbReference type="SAM" id="Phobius"/>
    </source>
</evidence>
<dbReference type="OrthoDB" id="120976at2759"/>
<dbReference type="InterPro" id="IPR036179">
    <property type="entry name" value="Ig-like_dom_sf"/>
</dbReference>
<dbReference type="EMBL" id="MRZV01000365">
    <property type="protein sequence ID" value="PIK51576.1"/>
    <property type="molecule type" value="Genomic_DNA"/>
</dbReference>
<organism evidence="4 5">
    <name type="scientific">Stichopus japonicus</name>
    <name type="common">Sea cucumber</name>
    <dbReference type="NCBI Taxonomy" id="307972"/>
    <lineage>
        <taxon>Eukaryota</taxon>
        <taxon>Metazoa</taxon>
        <taxon>Echinodermata</taxon>
        <taxon>Eleutherozoa</taxon>
        <taxon>Echinozoa</taxon>
        <taxon>Holothuroidea</taxon>
        <taxon>Aspidochirotacea</taxon>
        <taxon>Aspidochirotida</taxon>
        <taxon>Stichopodidae</taxon>
        <taxon>Apostichopus</taxon>
    </lineage>
</organism>
<comment type="caution">
    <text evidence="4">The sequence shown here is derived from an EMBL/GenBank/DDBJ whole genome shotgun (WGS) entry which is preliminary data.</text>
</comment>
<dbReference type="InterPro" id="IPR007110">
    <property type="entry name" value="Ig-like_dom"/>
</dbReference>
<dbReference type="InterPro" id="IPR007111">
    <property type="entry name" value="NACHT_NTPase"/>
</dbReference>
<dbReference type="Pfam" id="PF05729">
    <property type="entry name" value="NACHT"/>
    <property type="match status" value="1"/>
</dbReference>
<dbReference type="PANTHER" id="PTHR46312:SF2">
    <property type="entry name" value="NUCLEOTIDE-BINDING OLIGOMERIZATION DOMAIN-CONTAINING PROTEIN 2-LIKE"/>
    <property type="match status" value="1"/>
</dbReference>
<feature type="non-terminal residue" evidence="4">
    <location>
        <position position="928"/>
    </location>
</feature>
<protein>
    <recommendedName>
        <fullName evidence="3">Ig-like domain-containing protein</fullName>
    </recommendedName>
</protein>
<proteinExistence type="predicted"/>
<feature type="domain" description="Ig-like" evidence="3">
    <location>
        <begin position="240"/>
        <end position="332"/>
    </location>
</feature>
<feature type="chain" id="PRO_5013896696" description="Ig-like domain-containing protein" evidence="2">
    <location>
        <begin position="22"/>
        <end position="928"/>
    </location>
</feature>
<accession>A0A2G8KU92</accession>
<sequence>MDVSVTLFGTLLMLSITGGLVTEIHHVTRFLELGKNGIINCSFSDNFYGVYWYDSDDTVQAIPIISITEGVKTADNSGEYEIEVDGSLVVTNVSIDHEHHFTALRFHTQSAIPIRHVATAYVIVRPDKPFPVIDQCSERTRICFLPIENALTITCAVQKARPAVDIFWSRRIAEGEIDIVSQEKGVVNGNITFSSYAVMISQPLIPGQLLLLVCKGSTLPKLLKSEESVLLVQQYYRFRPEYSSSERRLVEKGSNTVIHCTQGELFYLVWTKFHENTVEQVAWAIFLKDNISNSMSETVEVGFNGSLKLIDINPNQDGLYSCNYNDGDSDMTNFYHVLVYVIPDPPYPIMSGCDENQYCIIEAEQEGTLTCSLHRVRPVVRLKLVTLSFDDSFMITVANEETVVTSNGDTYEVVLKTKYRLHTYKDRIRFECKTYGEYADLFEMSKKFELFFHEESNTEVNLQSPVISTDRKRKIFLAICVPLIGLLIIVFFVMYLILKLARNRKRQLTGQGVVDTLGRQNEQEEFAYDWCNKVSRSPMLNIELFISLRLRQLDGIQSFYEAVKLSVLPRDSLLTPEDIKAVMHYCKSVVVLLDGYDEYPDQDLSESNDITHIIRRNMFQQFVVIVTTRTQVVPKTIAPQSVVVRLTGFNERAQNAYIKKAIVPNDPEAAKTLMQQINQNPVLSEICEVPLFFVMFAHLIHHRKIDANFETVTSFFSCVVSCFHSHLRNKGNAEISKRYKSLEREHEKLDKLAFDGLMGNRRSIVWNKEAMLEKLGKEFYDHYIKVGILVEEEIPVTCIQFENCFSSAHRSTKCISLTSGLQVQNLSYVDELKITEMGREISRDELEGILEYSLTCDRLKNISFECCLLPPSLQNSHLLNEIQINNIKVLWIPIAKWFILDSAGQWNERYGKQAMTYEKEVQEFRVEW</sequence>
<keyword evidence="1" id="KW-0472">Membrane</keyword>
<feature type="transmembrane region" description="Helical" evidence="1">
    <location>
        <begin position="475"/>
        <end position="498"/>
    </location>
</feature>
<dbReference type="STRING" id="307972.A0A2G8KU92"/>
<dbReference type="Gene3D" id="3.40.50.300">
    <property type="entry name" value="P-loop containing nucleotide triphosphate hydrolases"/>
    <property type="match status" value="1"/>
</dbReference>
<gene>
    <name evidence="4" type="ORF">BSL78_11538</name>
</gene>
<keyword evidence="5" id="KW-1185">Reference proteome</keyword>
<evidence type="ECO:0000313" key="4">
    <source>
        <dbReference type="EMBL" id="PIK51576.1"/>
    </source>
</evidence>
<keyword evidence="1" id="KW-0812">Transmembrane</keyword>
<dbReference type="PROSITE" id="PS50835">
    <property type="entry name" value="IG_LIKE"/>
    <property type="match status" value="1"/>
</dbReference>
<dbReference type="SUPFAM" id="SSF48726">
    <property type="entry name" value="Immunoglobulin"/>
    <property type="match status" value="1"/>
</dbReference>
<dbReference type="PANTHER" id="PTHR46312">
    <property type="entry name" value="NACHT DOMAIN-CONTAINING PROTEIN"/>
    <property type="match status" value="1"/>
</dbReference>
<dbReference type="Proteomes" id="UP000230750">
    <property type="component" value="Unassembled WGS sequence"/>
</dbReference>
<keyword evidence="2" id="KW-0732">Signal</keyword>